<dbReference type="Proteomes" id="UP001168823">
    <property type="component" value="Unassembled WGS sequence"/>
</dbReference>
<comment type="caution">
    <text evidence="2">The sequence shown here is derived from an EMBL/GenBank/DDBJ whole genome shotgun (WGS) entry which is preliminary data.</text>
</comment>
<name>A0ABT8UH46_9MYCO</name>
<dbReference type="EMBL" id="JAUMSQ010000038">
    <property type="protein sequence ID" value="MDO3635713.1"/>
    <property type="molecule type" value="Genomic_DNA"/>
</dbReference>
<keyword evidence="3" id="KW-1185">Reference proteome</keyword>
<keyword evidence="1" id="KW-1133">Transmembrane helix</keyword>
<keyword evidence="1" id="KW-0812">Transmembrane</keyword>
<evidence type="ECO:0000313" key="3">
    <source>
        <dbReference type="Proteomes" id="UP001168823"/>
    </source>
</evidence>
<keyword evidence="1" id="KW-0472">Membrane</keyword>
<feature type="transmembrane region" description="Helical" evidence="1">
    <location>
        <begin position="21"/>
        <end position="43"/>
    </location>
</feature>
<dbReference type="RefSeq" id="WP_302913604.1">
    <property type="nucleotide sequence ID" value="NZ_JAUMSQ010000038.1"/>
</dbReference>
<protein>
    <submittedName>
        <fullName evidence="2">Uncharacterized protein</fullName>
    </submittedName>
</protein>
<sequence length="87" mass="9361">MNIIPTRVQEQVDRVERTPSLVLGIFAGMTALWSLYRVFWLLYSASVLSGVGISAASLIFSAVIWVAVGVGAAVVSAAFLIRYSKQA</sequence>
<feature type="transmembrane region" description="Helical" evidence="1">
    <location>
        <begin position="55"/>
        <end position="81"/>
    </location>
</feature>
<organism evidence="2 3">
    <name type="scientific">Mycolicibacterium arseniciresistens</name>
    <dbReference type="NCBI Taxonomy" id="3062257"/>
    <lineage>
        <taxon>Bacteria</taxon>
        <taxon>Bacillati</taxon>
        <taxon>Actinomycetota</taxon>
        <taxon>Actinomycetes</taxon>
        <taxon>Mycobacteriales</taxon>
        <taxon>Mycobacteriaceae</taxon>
        <taxon>Mycolicibacterium</taxon>
    </lineage>
</organism>
<proteinExistence type="predicted"/>
<evidence type="ECO:0000256" key="1">
    <source>
        <dbReference type="SAM" id="Phobius"/>
    </source>
</evidence>
<accession>A0ABT8UH46</accession>
<reference evidence="2" key="1">
    <citation type="submission" date="2023-07" db="EMBL/GenBank/DDBJ databases">
        <title>Mycolicibacterium sp. nov., a novel bacterial species.</title>
        <authorList>
            <person name="Cao Y."/>
        </authorList>
    </citation>
    <scope>NUCLEOTIDE SEQUENCE</scope>
    <source>
        <strain evidence="2">KC 300</strain>
    </source>
</reference>
<gene>
    <name evidence="2" type="ORF">Q2100_08165</name>
</gene>
<evidence type="ECO:0000313" key="2">
    <source>
        <dbReference type="EMBL" id="MDO3635713.1"/>
    </source>
</evidence>